<name>A0A1I4W9N1_9PROT</name>
<dbReference type="Proteomes" id="UP000183287">
    <property type="component" value="Unassembled WGS sequence"/>
</dbReference>
<sequence length="31" mass="3384">MNALLPVCCLVLLPTPDVRDPPLERGATLYC</sequence>
<evidence type="ECO:0000313" key="1">
    <source>
        <dbReference type="EMBL" id="SFN09659.1"/>
    </source>
</evidence>
<dbReference type="EMBL" id="FOUB01000102">
    <property type="protein sequence ID" value="SFN09659.1"/>
    <property type="molecule type" value="Genomic_DNA"/>
</dbReference>
<accession>A0A1I4W9N1</accession>
<reference evidence="2" key="1">
    <citation type="submission" date="2016-10" db="EMBL/GenBank/DDBJ databases">
        <authorList>
            <person name="Varghese N."/>
            <person name="Submissions S."/>
        </authorList>
    </citation>
    <scope>NUCLEOTIDE SEQUENCE [LARGE SCALE GENOMIC DNA]</scope>
    <source>
        <strain evidence="2">Nm44</strain>
    </source>
</reference>
<protein>
    <submittedName>
        <fullName evidence="1">Uncharacterized protein</fullName>
    </submittedName>
</protein>
<organism evidence="1 2">
    <name type="scientific">Nitrosomonas communis</name>
    <dbReference type="NCBI Taxonomy" id="44574"/>
    <lineage>
        <taxon>Bacteria</taxon>
        <taxon>Pseudomonadati</taxon>
        <taxon>Pseudomonadota</taxon>
        <taxon>Betaproteobacteria</taxon>
        <taxon>Nitrosomonadales</taxon>
        <taxon>Nitrosomonadaceae</taxon>
        <taxon>Nitrosomonas</taxon>
    </lineage>
</organism>
<dbReference type="AlphaFoldDB" id="A0A1I4W9N1"/>
<keyword evidence="2" id="KW-1185">Reference proteome</keyword>
<gene>
    <name evidence="1" type="ORF">SAMN05421863_11023</name>
</gene>
<evidence type="ECO:0000313" key="2">
    <source>
        <dbReference type="Proteomes" id="UP000183287"/>
    </source>
</evidence>
<proteinExistence type="predicted"/>